<evidence type="ECO:0000313" key="1">
    <source>
        <dbReference type="EMBL" id="KKU88629.1"/>
    </source>
</evidence>
<sequence>RTFLNFGILLAFFFFIYSPPFFFVCIASGHNIINACFFSSYHDCDDSFRCPSYQKIPTAMCTIMVNRTSYNNGNFFLVYAVLFDVFRIKRVPDNLSHYYSCHIVLQMYYKVKQHLLILFMDSGIFTELYLIKNTPIETITALNNLIPSFFLSPNKKTARSTVNTISDLNSGAICDAFAPRLKAK</sequence>
<proteinExistence type="predicted"/>
<protein>
    <submittedName>
        <fullName evidence="1">Uncharacterized protein</fullName>
    </submittedName>
</protein>
<evidence type="ECO:0000313" key="2">
    <source>
        <dbReference type="Proteomes" id="UP000034739"/>
    </source>
</evidence>
<reference evidence="1 2" key="1">
    <citation type="journal article" date="2015" name="Nature">
        <title>rRNA introns, odd ribosomes, and small enigmatic genomes across a large radiation of phyla.</title>
        <authorList>
            <person name="Brown C.T."/>
            <person name="Hug L.A."/>
            <person name="Thomas B.C."/>
            <person name="Sharon I."/>
            <person name="Castelle C.J."/>
            <person name="Singh A."/>
            <person name="Wilkins M.J."/>
            <person name="Williams K.H."/>
            <person name="Banfield J.F."/>
        </authorList>
    </citation>
    <scope>NUCLEOTIDE SEQUENCE [LARGE SCALE GENOMIC DNA]</scope>
</reference>
<organism evidence="1 2">
    <name type="scientific">Candidatus Gottesmanbacteria bacterium GW2011_GWA2_47_9</name>
    <dbReference type="NCBI Taxonomy" id="1618445"/>
    <lineage>
        <taxon>Bacteria</taxon>
        <taxon>Candidatus Gottesmaniibacteriota</taxon>
    </lineage>
</organism>
<gene>
    <name evidence="1" type="ORF">UY16_C0004G0024</name>
</gene>
<comment type="caution">
    <text evidence="1">The sequence shown here is derived from an EMBL/GenBank/DDBJ whole genome shotgun (WGS) entry which is preliminary data.</text>
</comment>
<dbReference type="AlphaFoldDB" id="A0A0G1U3K8"/>
<name>A0A0G1U3K8_9BACT</name>
<dbReference type="Proteomes" id="UP000034739">
    <property type="component" value="Unassembled WGS sequence"/>
</dbReference>
<feature type="non-terminal residue" evidence="1">
    <location>
        <position position="1"/>
    </location>
</feature>
<dbReference type="EMBL" id="LCOY01000004">
    <property type="protein sequence ID" value="KKU88629.1"/>
    <property type="molecule type" value="Genomic_DNA"/>
</dbReference>
<accession>A0A0G1U3K8</accession>